<keyword evidence="3 4" id="KW-0732">Signal</keyword>
<gene>
    <name evidence="6" type="ORF">HS961_05445</name>
</gene>
<protein>
    <submittedName>
        <fullName evidence="6">Amino acid ABC transporter substrate-binding protein</fullName>
    </submittedName>
</protein>
<evidence type="ECO:0000259" key="5">
    <source>
        <dbReference type="SMART" id="SM00062"/>
    </source>
</evidence>
<dbReference type="GO" id="GO:0005576">
    <property type="term" value="C:extracellular region"/>
    <property type="evidence" value="ECO:0007669"/>
    <property type="project" value="TreeGrafter"/>
</dbReference>
<accession>A0A7G5EE91</accession>
<evidence type="ECO:0000256" key="3">
    <source>
        <dbReference type="ARBA" id="ARBA00022729"/>
    </source>
</evidence>
<dbReference type="AlphaFoldDB" id="A0A7G5EE91"/>
<evidence type="ECO:0000313" key="6">
    <source>
        <dbReference type="EMBL" id="QMV72316.1"/>
    </source>
</evidence>
<keyword evidence="7" id="KW-1185">Reference proteome</keyword>
<keyword evidence="2" id="KW-0813">Transport</keyword>
<dbReference type="PANTHER" id="PTHR30085:SF2">
    <property type="entry name" value="GLUTAMATE_ASPARTATE IMPORT SOLUTE-BINDING PROTEIN"/>
    <property type="match status" value="1"/>
</dbReference>
<proteinExistence type="inferred from homology"/>
<name>A0A7G5EE91_9BURK</name>
<dbReference type="GO" id="GO:0006865">
    <property type="term" value="P:amino acid transport"/>
    <property type="evidence" value="ECO:0007669"/>
    <property type="project" value="TreeGrafter"/>
</dbReference>
<feature type="domain" description="Solute-binding protein family 3/N-terminal" evidence="5">
    <location>
        <begin position="37"/>
        <end position="272"/>
    </location>
</feature>
<dbReference type="Gene3D" id="3.40.190.10">
    <property type="entry name" value="Periplasmic binding protein-like II"/>
    <property type="match status" value="2"/>
</dbReference>
<dbReference type="SMART" id="SM00062">
    <property type="entry name" value="PBPb"/>
    <property type="match status" value="1"/>
</dbReference>
<dbReference type="GO" id="GO:0030288">
    <property type="term" value="C:outer membrane-bounded periplasmic space"/>
    <property type="evidence" value="ECO:0007669"/>
    <property type="project" value="TreeGrafter"/>
</dbReference>
<dbReference type="Proteomes" id="UP000515240">
    <property type="component" value="Chromosome"/>
</dbReference>
<dbReference type="CDD" id="cd13688">
    <property type="entry name" value="PBP2_GltI_DEBP"/>
    <property type="match status" value="1"/>
</dbReference>
<dbReference type="InterPro" id="IPR051455">
    <property type="entry name" value="Bact_solute-bind_prot3"/>
</dbReference>
<evidence type="ECO:0000313" key="7">
    <source>
        <dbReference type="Proteomes" id="UP000515240"/>
    </source>
</evidence>
<dbReference type="SUPFAM" id="SSF53850">
    <property type="entry name" value="Periplasmic binding protein-like II"/>
    <property type="match status" value="1"/>
</dbReference>
<dbReference type="InterPro" id="IPR001638">
    <property type="entry name" value="Solute-binding_3/MltF_N"/>
</dbReference>
<feature type="signal peptide" evidence="4">
    <location>
        <begin position="1"/>
        <end position="21"/>
    </location>
</feature>
<comment type="similarity">
    <text evidence="1">Belongs to the bacterial solute-binding protein 3 family.</text>
</comment>
<dbReference type="Pfam" id="PF00497">
    <property type="entry name" value="SBP_bac_3"/>
    <property type="match status" value="1"/>
</dbReference>
<dbReference type="KEGG" id="cpis:HS961_05445"/>
<dbReference type="RefSeq" id="WP_182326736.1">
    <property type="nucleotide sequence ID" value="NZ_CP058554.1"/>
</dbReference>
<feature type="chain" id="PRO_5028861975" evidence="4">
    <location>
        <begin position="22"/>
        <end position="301"/>
    </location>
</feature>
<dbReference type="PANTHER" id="PTHR30085">
    <property type="entry name" value="AMINO ACID ABC TRANSPORTER PERMEASE"/>
    <property type="match status" value="1"/>
</dbReference>
<evidence type="ECO:0000256" key="4">
    <source>
        <dbReference type="SAM" id="SignalP"/>
    </source>
</evidence>
<evidence type="ECO:0000256" key="2">
    <source>
        <dbReference type="ARBA" id="ARBA00022448"/>
    </source>
</evidence>
<dbReference type="EMBL" id="CP058554">
    <property type="protein sequence ID" value="QMV72316.1"/>
    <property type="molecule type" value="Genomic_DNA"/>
</dbReference>
<organism evidence="6 7">
    <name type="scientific">Comamonas piscis</name>
    <dbReference type="NCBI Taxonomy" id="1562974"/>
    <lineage>
        <taxon>Bacteria</taxon>
        <taxon>Pseudomonadati</taxon>
        <taxon>Pseudomonadota</taxon>
        <taxon>Betaproteobacteria</taxon>
        <taxon>Burkholderiales</taxon>
        <taxon>Comamonadaceae</taxon>
        <taxon>Comamonas</taxon>
    </lineage>
</organism>
<sequence length="301" mass="33827">MWLNHIFRGAVLLCLASSSLAQTPLPDNWDKIKESQRITVGYRPDGLPFAYEMGEAKKPVGYAIDICQALIAKLQQNMGLAKLDIQYRAINGQTRFTDLASGAIDVDCSNTTNTKDRRESKHVSFSLPYYIAGVRMLVKSDSGINDVDDLSGKRVITTKGTTSLQVLERRVAVNGLKIQHSECLTHNDCFKAVQGGTADVWLMDDILLAAHRAQAEKPEQVKLIGKLMSIEPLSLMMRDSDVRMKKVFDAEMRNLSQNFEITRLYKKWFESPLPGKGFALNVPMSYLLTDMLRFPSDKFDN</sequence>
<evidence type="ECO:0000256" key="1">
    <source>
        <dbReference type="ARBA" id="ARBA00010333"/>
    </source>
</evidence>
<reference evidence="6 7" key="1">
    <citation type="journal article" date="2020" name="G3 (Bethesda)">
        <title>CeMbio - The Caenorhabditis elegans Microbiome Resource.</title>
        <authorList>
            <person name="Dirksen P."/>
            <person name="Assie A."/>
            <person name="Zimmermann J."/>
            <person name="Zhang F."/>
            <person name="Tietje A.M."/>
            <person name="Marsh S.A."/>
            <person name="Felix M.A."/>
            <person name="Shapira M."/>
            <person name="Kaleta C."/>
            <person name="Schulenburg H."/>
            <person name="Samuel B."/>
        </authorList>
    </citation>
    <scope>NUCLEOTIDE SEQUENCE [LARGE SCALE GENOMIC DNA]</scope>
    <source>
        <strain evidence="6 7">BIGb0172</strain>
    </source>
</reference>